<protein>
    <submittedName>
        <fullName evidence="2">PEP-CTERM motif protein</fullName>
    </submittedName>
</protein>
<proteinExistence type="predicted"/>
<organism evidence="2 3">
    <name type="scientific">Limihaloglobus sulfuriphilus</name>
    <dbReference type="NCBI Taxonomy" id="1851148"/>
    <lineage>
        <taxon>Bacteria</taxon>
        <taxon>Pseudomonadati</taxon>
        <taxon>Planctomycetota</taxon>
        <taxon>Phycisphaerae</taxon>
        <taxon>Sedimentisphaerales</taxon>
        <taxon>Sedimentisphaeraceae</taxon>
        <taxon>Limihaloglobus</taxon>
    </lineage>
</organism>
<evidence type="ECO:0000313" key="3">
    <source>
        <dbReference type="Proteomes" id="UP000188181"/>
    </source>
</evidence>
<reference evidence="3" key="1">
    <citation type="submission" date="2017-02" db="EMBL/GenBank/DDBJ databases">
        <title>Comparative genomics and description of representatives of a novel lineage of planctomycetes thriving in anoxic sediments.</title>
        <authorList>
            <person name="Spring S."/>
            <person name="Bunk B."/>
            <person name="Sproer C."/>
        </authorList>
    </citation>
    <scope>NUCLEOTIDE SEQUENCE [LARGE SCALE GENOMIC DNA]</scope>
    <source>
        <strain evidence="3">SM-Chi-D1</strain>
    </source>
</reference>
<name>A0A1Q2MC92_9BACT</name>
<dbReference type="AlphaFoldDB" id="A0A1Q2MC92"/>
<dbReference type="RefSeq" id="WP_186804825.1">
    <property type="nucleotide sequence ID" value="NZ_CP019646.1"/>
</dbReference>
<accession>A0A1Q2MC92</accession>
<dbReference type="STRING" id="1851148.SMSP2_00623"/>
<gene>
    <name evidence="2" type="ORF">SMSP2_00623</name>
</gene>
<dbReference type="Pfam" id="PF07589">
    <property type="entry name" value="PEP-CTERM"/>
    <property type="match status" value="1"/>
</dbReference>
<dbReference type="Proteomes" id="UP000188181">
    <property type="component" value="Chromosome"/>
</dbReference>
<evidence type="ECO:0000259" key="1">
    <source>
        <dbReference type="Pfam" id="PF07589"/>
    </source>
</evidence>
<dbReference type="InterPro" id="IPR013424">
    <property type="entry name" value="Ice-binding_C"/>
</dbReference>
<dbReference type="KEGG" id="pbas:SMSP2_00623"/>
<sequence length="105" mass="11261" precursor="true">MRLYVIFLLAVIYILALPAGSFSGAICSDFFVPQNVSNIDQHPLSAENEAGENDSGGEFNAVDVIECCIRTAAEKQYADTYAAVPEPSTMAIFGTGIIGILLSRR</sequence>
<keyword evidence="3" id="KW-1185">Reference proteome</keyword>
<dbReference type="EMBL" id="CP019646">
    <property type="protein sequence ID" value="AQQ70279.1"/>
    <property type="molecule type" value="Genomic_DNA"/>
</dbReference>
<evidence type="ECO:0000313" key="2">
    <source>
        <dbReference type="EMBL" id="AQQ70279.1"/>
    </source>
</evidence>
<dbReference type="NCBIfam" id="TIGR02595">
    <property type="entry name" value="PEP_CTERM"/>
    <property type="match status" value="1"/>
</dbReference>
<feature type="domain" description="Ice-binding protein C-terminal" evidence="1">
    <location>
        <begin position="83"/>
        <end position="105"/>
    </location>
</feature>